<protein>
    <recommendedName>
        <fullName evidence="10">Transmembrane protein</fullName>
    </recommendedName>
</protein>
<dbReference type="Pfam" id="PF03092">
    <property type="entry name" value="BT1"/>
    <property type="match status" value="1"/>
</dbReference>
<evidence type="ECO:0000256" key="5">
    <source>
        <dbReference type="ARBA" id="ARBA00022989"/>
    </source>
</evidence>
<feature type="transmembrane region" description="Helical" evidence="7">
    <location>
        <begin position="366"/>
        <end position="387"/>
    </location>
</feature>
<dbReference type="InterPro" id="IPR036259">
    <property type="entry name" value="MFS_trans_sf"/>
</dbReference>
<evidence type="ECO:0000256" key="4">
    <source>
        <dbReference type="ARBA" id="ARBA00022692"/>
    </source>
</evidence>
<dbReference type="PANTHER" id="PTHR31585">
    <property type="entry name" value="FOLATE-BIOPTERIN TRANSPORTER 1, CHLOROPLASTIC"/>
    <property type="match status" value="1"/>
</dbReference>
<organism evidence="8 9">
    <name type="scientific">Pythium insidiosum</name>
    <name type="common">Pythiosis disease agent</name>
    <dbReference type="NCBI Taxonomy" id="114742"/>
    <lineage>
        <taxon>Eukaryota</taxon>
        <taxon>Sar</taxon>
        <taxon>Stramenopiles</taxon>
        <taxon>Oomycota</taxon>
        <taxon>Peronosporomycetes</taxon>
        <taxon>Pythiales</taxon>
        <taxon>Pythiaceae</taxon>
        <taxon>Pythium</taxon>
    </lineage>
</organism>
<dbReference type="AlphaFoldDB" id="A0AAD5LUV9"/>
<reference evidence="8" key="1">
    <citation type="submission" date="2021-12" db="EMBL/GenBank/DDBJ databases">
        <title>Prjna785345.</title>
        <authorList>
            <person name="Rujirawat T."/>
            <person name="Krajaejun T."/>
        </authorList>
    </citation>
    <scope>NUCLEOTIDE SEQUENCE</scope>
    <source>
        <strain evidence="8">Pi057C3</strain>
    </source>
</reference>
<feature type="transmembrane region" description="Helical" evidence="7">
    <location>
        <begin position="515"/>
        <end position="532"/>
    </location>
</feature>
<name>A0AAD5LUV9_PYTIN</name>
<dbReference type="PANTHER" id="PTHR31585:SF5">
    <property type="entry name" value="RNA-BINDING S4 DOMAIN-CONTAINING PROTEIN"/>
    <property type="match status" value="1"/>
</dbReference>
<comment type="caution">
    <text evidence="8">The sequence shown here is derived from an EMBL/GenBank/DDBJ whole genome shotgun (WGS) entry which is preliminary data.</text>
</comment>
<dbReference type="GO" id="GO:0016020">
    <property type="term" value="C:membrane"/>
    <property type="evidence" value="ECO:0007669"/>
    <property type="project" value="UniProtKB-SubCell"/>
</dbReference>
<feature type="transmembrane region" description="Helical" evidence="7">
    <location>
        <begin position="173"/>
        <end position="194"/>
    </location>
</feature>
<feature type="transmembrane region" description="Helical" evidence="7">
    <location>
        <begin position="337"/>
        <end position="354"/>
    </location>
</feature>
<feature type="transmembrane region" description="Helical" evidence="7">
    <location>
        <begin position="475"/>
        <end position="495"/>
    </location>
</feature>
<evidence type="ECO:0000256" key="2">
    <source>
        <dbReference type="ARBA" id="ARBA00007015"/>
    </source>
</evidence>
<feature type="transmembrane region" description="Helical" evidence="7">
    <location>
        <begin position="66"/>
        <end position="87"/>
    </location>
</feature>
<comment type="similarity">
    <text evidence="2">Belongs to the major facilitator superfamily. Folate-biopterin transporter (TC 2.A.71) family.</text>
</comment>
<feature type="transmembrane region" description="Helical" evidence="7">
    <location>
        <begin position="132"/>
        <end position="153"/>
    </location>
</feature>
<evidence type="ECO:0000256" key="6">
    <source>
        <dbReference type="ARBA" id="ARBA00023136"/>
    </source>
</evidence>
<comment type="subcellular location">
    <subcellularLocation>
        <location evidence="1">Membrane</location>
        <topology evidence="1">Multi-pass membrane protein</topology>
    </subcellularLocation>
</comment>
<evidence type="ECO:0000313" key="8">
    <source>
        <dbReference type="EMBL" id="KAJ0410267.1"/>
    </source>
</evidence>
<feature type="transmembrane region" description="Helical" evidence="7">
    <location>
        <begin position="253"/>
        <end position="273"/>
    </location>
</feature>
<dbReference type="InterPro" id="IPR039309">
    <property type="entry name" value="BT1"/>
</dbReference>
<evidence type="ECO:0008006" key="10">
    <source>
        <dbReference type="Google" id="ProtNLM"/>
    </source>
</evidence>
<keyword evidence="6 7" id="KW-0472">Membrane</keyword>
<keyword evidence="4 7" id="KW-0812">Transmembrane</keyword>
<evidence type="ECO:0000256" key="7">
    <source>
        <dbReference type="SAM" id="Phobius"/>
    </source>
</evidence>
<accession>A0AAD5LUV9</accession>
<sequence>MNTTGSSAKKDATERTWPHVVALSCSEDTYSDSEQLQYGLYDLETDGALRSGGKPNLFTRETIGLLLNYAGIGIMYGALPATILPFFKYYLAMQSYQVQATRAVVNTAWGFKTFGGFVSDSFPIFGYRRKSYMVLGWLFCAVCLVTLGLLPMPQSFYYPGTRTVRNADAPNAGWMYALTMAGASFGYFFANVASDGMVVEFSQREPMQNRGETQTMIYATRSFFMIVADVFIGTAFNDKSFGGSFEWSLDFNIVMLVLAVAAIFPLVGSVFLLHEDRSYERLSFRVRCREIWRIAQTRAVWQVLIFELIASFCLSFTSSAGVSVATNWARVEPFQKSVASVVTGLIYTASLYITKIYLLQVSWVRSFCVCTIFIVAVRIVYIGATIFDIVRDPYFWLYMQTLVQPASALRFLLFTFPITEIAEVGYEGTTFGLVTTFHNMAIPLGVSAYKSINAYFDITDDKVHEDSAEIRWSVFYTYVIAWCVQLFSMVSLLLLPRQRLETQQLRHYGRQSRTAGAIVLLLLLLVLVYSTTTNALSLFKETACLRIAGGSGCNQRLA</sequence>
<dbReference type="SUPFAM" id="SSF103473">
    <property type="entry name" value="MFS general substrate transporter"/>
    <property type="match status" value="1"/>
</dbReference>
<keyword evidence="9" id="KW-1185">Reference proteome</keyword>
<dbReference type="EMBL" id="JAKCXM010000001">
    <property type="protein sequence ID" value="KAJ0410267.1"/>
    <property type="molecule type" value="Genomic_DNA"/>
</dbReference>
<evidence type="ECO:0000256" key="3">
    <source>
        <dbReference type="ARBA" id="ARBA00022448"/>
    </source>
</evidence>
<keyword evidence="3" id="KW-0813">Transport</keyword>
<proteinExistence type="inferred from homology"/>
<gene>
    <name evidence="8" type="ORF">P43SY_002599</name>
</gene>
<feature type="transmembrane region" description="Helical" evidence="7">
    <location>
        <begin position="299"/>
        <end position="317"/>
    </location>
</feature>
<evidence type="ECO:0000256" key="1">
    <source>
        <dbReference type="ARBA" id="ARBA00004141"/>
    </source>
</evidence>
<keyword evidence="5 7" id="KW-1133">Transmembrane helix</keyword>
<feature type="transmembrane region" description="Helical" evidence="7">
    <location>
        <begin position="215"/>
        <end position="233"/>
    </location>
</feature>
<dbReference type="Proteomes" id="UP001209570">
    <property type="component" value="Unassembled WGS sequence"/>
</dbReference>
<evidence type="ECO:0000313" key="9">
    <source>
        <dbReference type="Proteomes" id="UP001209570"/>
    </source>
</evidence>